<protein>
    <submittedName>
        <fullName evidence="1">Uncharacterized protein</fullName>
    </submittedName>
</protein>
<sequence length="296" mass="33418">MTSSRSPRHPAPKYANRVVVLSSTRVANHPLRTSTRSCRAPEPAYVVPTSSNSYGQRASVAQVRSPRDAKAIYRRRDVAGGLRTICTFVHAPLRGELRPHSDSTGLGTIDRRHGAGVKRFDERSCPAAQELVKSFELRHAPACHPPKRPCRVQIRYEGLVVGRRYKLARRLLASARPLVVSRLPAPRLAVLQLRGSPSYSSDEASADDHQQLRKRFVSKAGLGPCVGQNESEEMRMRRRMRRRREEELKKAESLEGTIGWWGFLYTFQRAVTECMPCQEFRMEFGGAGGYEMDPEY</sequence>
<dbReference type="Proteomes" id="UP000284706">
    <property type="component" value="Unassembled WGS sequence"/>
</dbReference>
<gene>
    <name evidence="1" type="ORF">CVT26_004399</name>
</gene>
<keyword evidence="2" id="KW-1185">Reference proteome</keyword>
<name>A0A409WY78_9AGAR</name>
<evidence type="ECO:0000313" key="2">
    <source>
        <dbReference type="Proteomes" id="UP000284706"/>
    </source>
</evidence>
<proteinExistence type="predicted"/>
<dbReference type="EMBL" id="NHYE01004617">
    <property type="protein sequence ID" value="PPQ83478.1"/>
    <property type="molecule type" value="Genomic_DNA"/>
</dbReference>
<comment type="caution">
    <text evidence="1">The sequence shown here is derived from an EMBL/GenBank/DDBJ whole genome shotgun (WGS) entry which is preliminary data.</text>
</comment>
<evidence type="ECO:0000313" key="1">
    <source>
        <dbReference type="EMBL" id="PPQ83478.1"/>
    </source>
</evidence>
<accession>A0A409WY78</accession>
<dbReference type="InParanoid" id="A0A409WY78"/>
<organism evidence="1 2">
    <name type="scientific">Gymnopilus dilepis</name>
    <dbReference type="NCBI Taxonomy" id="231916"/>
    <lineage>
        <taxon>Eukaryota</taxon>
        <taxon>Fungi</taxon>
        <taxon>Dikarya</taxon>
        <taxon>Basidiomycota</taxon>
        <taxon>Agaricomycotina</taxon>
        <taxon>Agaricomycetes</taxon>
        <taxon>Agaricomycetidae</taxon>
        <taxon>Agaricales</taxon>
        <taxon>Agaricineae</taxon>
        <taxon>Hymenogastraceae</taxon>
        <taxon>Gymnopilus</taxon>
    </lineage>
</organism>
<dbReference type="AlphaFoldDB" id="A0A409WY78"/>
<reference evidence="1 2" key="1">
    <citation type="journal article" date="2018" name="Evol. Lett.">
        <title>Horizontal gene cluster transfer increased hallucinogenic mushroom diversity.</title>
        <authorList>
            <person name="Reynolds H.T."/>
            <person name="Vijayakumar V."/>
            <person name="Gluck-Thaler E."/>
            <person name="Korotkin H.B."/>
            <person name="Matheny P.B."/>
            <person name="Slot J.C."/>
        </authorList>
    </citation>
    <scope>NUCLEOTIDE SEQUENCE [LARGE SCALE GENOMIC DNA]</scope>
    <source>
        <strain evidence="1 2">SRW20</strain>
    </source>
</reference>